<dbReference type="PANTHER" id="PTHR43798">
    <property type="entry name" value="MONOACYLGLYCEROL LIPASE"/>
    <property type="match status" value="1"/>
</dbReference>
<gene>
    <name evidence="2" type="ORF">CX676_03865</name>
</gene>
<dbReference type="Proteomes" id="UP000234530">
    <property type="component" value="Chromosome"/>
</dbReference>
<keyword evidence="2" id="KW-0378">Hydrolase</keyword>
<dbReference type="InterPro" id="IPR029058">
    <property type="entry name" value="AB_hydrolase_fold"/>
</dbReference>
<proteinExistence type="predicted"/>
<dbReference type="KEGG" id="pzh:CX676_03865"/>
<evidence type="ECO:0000313" key="2">
    <source>
        <dbReference type="EMBL" id="AUH66149.1"/>
    </source>
</evidence>
<dbReference type="AlphaFoldDB" id="A0A2H5F3M4"/>
<dbReference type="SUPFAM" id="SSF53474">
    <property type="entry name" value="alpha/beta-Hydrolases"/>
    <property type="match status" value="1"/>
</dbReference>
<evidence type="ECO:0000259" key="1">
    <source>
        <dbReference type="Pfam" id="PF12697"/>
    </source>
</evidence>
<reference evidence="2 3" key="1">
    <citation type="journal article" date="2013" name="Antonie Van Leeuwenhoek">
        <title>Paracoccus zhejiangensis sp. nov., isolated from activated sludge in wastewater-treatment system.</title>
        <authorList>
            <person name="Wu Z.G."/>
            <person name="Zhang D.F."/>
            <person name="Liu Y.L."/>
            <person name="Wang F."/>
            <person name="Jiang X."/>
            <person name="Li C."/>
            <person name="Li S.P."/>
            <person name="Hong Q."/>
            <person name="Li W.J."/>
        </authorList>
    </citation>
    <scope>NUCLEOTIDE SEQUENCE [LARGE SCALE GENOMIC DNA]</scope>
    <source>
        <strain evidence="2 3">J6</strain>
    </source>
</reference>
<dbReference type="GO" id="GO:0016020">
    <property type="term" value="C:membrane"/>
    <property type="evidence" value="ECO:0007669"/>
    <property type="project" value="TreeGrafter"/>
</dbReference>
<keyword evidence="3" id="KW-1185">Reference proteome</keyword>
<name>A0A2H5F3M4_9RHOB</name>
<dbReference type="OrthoDB" id="9804723at2"/>
<dbReference type="InterPro" id="IPR000073">
    <property type="entry name" value="AB_hydrolase_1"/>
</dbReference>
<feature type="domain" description="AB hydrolase-1" evidence="1">
    <location>
        <begin position="20"/>
        <end position="250"/>
    </location>
</feature>
<dbReference type="InterPro" id="IPR050266">
    <property type="entry name" value="AB_hydrolase_sf"/>
</dbReference>
<organism evidence="2 3">
    <name type="scientific">Paracoccus zhejiangensis</name>
    <dbReference type="NCBI Taxonomy" id="1077935"/>
    <lineage>
        <taxon>Bacteria</taxon>
        <taxon>Pseudomonadati</taxon>
        <taxon>Pseudomonadota</taxon>
        <taxon>Alphaproteobacteria</taxon>
        <taxon>Rhodobacterales</taxon>
        <taxon>Paracoccaceae</taxon>
        <taxon>Paracoccus</taxon>
    </lineage>
</organism>
<dbReference type="Gene3D" id="3.40.50.1820">
    <property type="entry name" value="alpha/beta hydrolase"/>
    <property type="match status" value="1"/>
</dbReference>
<sequence length="260" mass="27479">MPEIHLREWPGDPDRPALALHCMMGNGRYWGPIAQDLGGRIDLKGFDLPGHGRSAPWSPAPGDPDYHTAVTRIAAGMIDRPLDLIGHSFGATVALRLAVGAPEAVRSLTLIEPVLFAAARDHAGVDAELGEALKALLAEGRDHEAARAFLSIWGDQPFDSLPPVFQDQMADQVRLVAETNDTLMEDKANILRDGGLEGIDAPVLLISGAESPPVISAIAEALAERLPDVGRATVPGAGHMLPITHPAQVAGLIGVNLDRA</sequence>
<dbReference type="PANTHER" id="PTHR43798:SF33">
    <property type="entry name" value="HYDROLASE, PUTATIVE (AFU_ORTHOLOGUE AFUA_2G14860)-RELATED"/>
    <property type="match status" value="1"/>
</dbReference>
<dbReference type="Pfam" id="PF12697">
    <property type="entry name" value="Abhydrolase_6"/>
    <property type="match status" value="1"/>
</dbReference>
<dbReference type="EMBL" id="CP025430">
    <property type="protein sequence ID" value="AUH66149.1"/>
    <property type="molecule type" value="Genomic_DNA"/>
</dbReference>
<dbReference type="GO" id="GO:0016787">
    <property type="term" value="F:hydrolase activity"/>
    <property type="evidence" value="ECO:0007669"/>
    <property type="project" value="UniProtKB-KW"/>
</dbReference>
<protein>
    <submittedName>
        <fullName evidence="2">Alpha/beta hydrolase</fullName>
    </submittedName>
</protein>
<accession>A0A2H5F3M4</accession>
<evidence type="ECO:0000313" key="3">
    <source>
        <dbReference type="Proteomes" id="UP000234530"/>
    </source>
</evidence>